<organism evidence="2 3">
    <name type="scientific">Skermanella aerolata</name>
    <dbReference type="NCBI Taxonomy" id="393310"/>
    <lineage>
        <taxon>Bacteria</taxon>
        <taxon>Pseudomonadati</taxon>
        <taxon>Pseudomonadota</taxon>
        <taxon>Alphaproteobacteria</taxon>
        <taxon>Rhodospirillales</taxon>
        <taxon>Azospirillaceae</taxon>
        <taxon>Skermanella</taxon>
    </lineage>
</organism>
<gene>
    <name evidence="2" type="ORF">SAE02_20550</name>
</gene>
<sequence length="268" mass="27970">MSQINVNGGTLDAVEQGTGKPLLLLHSLLADRSVFDRVVPALAAGRRVVVPDLPGFGGSSSAGSAIEGFADRLAELFPALDLGSDTDVLGNGFGGFVASTLAIRHGHLFDRLVLADTGVEFSDAGKAAFHTMAGRVREHGMEGVVDIAMKRLFPDTFMEANPDVIAERREALVKTDPVLFAQACEALAALDLKASIGSIRNRTLVLVGGLDAATPPPMSHELARSIPGAELVELPGLGHAPMVQDPDGFVRAISGFLGLEAGARMRSV</sequence>
<dbReference type="InterPro" id="IPR029058">
    <property type="entry name" value="AB_hydrolase_fold"/>
</dbReference>
<proteinExistence type="predicted"/>
<feature type="domain" description="AB hydrolase-1" evidence="1">
    <location>
        <begin position="22"/>
        <end position="252"/>
    </location>
</feature>
<dbReference type="OrthoDB" id="9804723at2"/>
<dbReference type="InterPro" id="IPR050266">
    <property type="entry name" value="AB_hydrolase_sf"/>
</dbReference>
<dbReference type="Proteomes" id="UP000321523">
    <property type="component" value="Unassembled WGS sequence"/>
</dbReference>
<dbReference type="PANTHER" id="PTHR43798">
    <property type="entry name" value="MONOACYLGLYCEROL LIPASE"/>
    <property type="match status" value="1"/>
</dbReference>
<evidence type="ECO:0000259" key="1">
    <source>
        <dbReference type="Pfam" id="PF12697"/>
    </source>
</evidence>
<dbReference type="AlphaFoldDB" id="A0A512DN54"/>
<accession>A0A512DN54</accession>
<dbReference type="PRINTS" id="PR00111">
    <property type="entry name" value="ABHYDROLASE"/>
</dbReference>
<evidence type="ECO:0000313" key="2">
    <source>
        <dbReference type="EMBL" id="GEO37907.1"/>
    </source>
</evidence>
<evidence type="ECO:0000313" key="3">
    <source>
        <dbReference type="Proteomes" id="UP000321523"/>
    </source>
</evidence>
<keyword evidence="2" id="KW-0378">Hydrolase</keyword>
<dbReference type="GO" id="GO:0016787">
    <property type="term" value="F:hydrolase activity"/>
    <property type="evidence" value="ECO:0007669"/>
    <property type="project" value="UniProtKB-KW"/>
</dbReference>
<dbReference type="Pfam" id="PF12697">
    <property type="entry name" value="Abhydrolase_6"/>
    <property type="match status" value="1"/>
</dbReference>
<protein>
    <submittedName>
        <fullName evidence="2">Hydrolase</fullName>
    </submittedName>
</protein>
<dbReference type="PANTHER" id="PTHR43798:SF29">
    <property type="entry name" value="AB HYDROLASE-1 DOMAIN-CONTAINING PROTEIN"/>
    <property type="match status" value="1"/>
</dbReference>
<dbReference type="InterPro" id="IPR000073">
    <property type="entry name" value="AB_hydrolase_1"/>
</dbReference>
<dbReference type="SUPFAM" id="SSF53474">
    <property type="entry name" value="alpha/beta-Hydrolases"/>
    <property type="match status" value="1"/>
</dbReference>
<name>A0A512DN54_9PROT</name>
<comment type="caution">
    <text evidence="2">The sequence shown here is derived from an EMBL/GenBank/DDBJ whole genome shotgun (WGS) entry which is preliminary data.</text>
</comment>
<dbReference type="RefSeq" id="WP_044430737.1">
    <property type="nucleotide sequence ID" value="NZ_BJYZ01000007.1"/>
</dbReference>
<dbReference type="Gene3D" id="3.40.50.1820">
    <property type="entry name" value="alpha/beta hydrolase"/>
    <property type="match status" value="1"/>
</dbReference>
<dbReference type="EMBL" id="BJYZ01000007">
    <property type="protein sequence ID" value="GEO37907.1"/>
    <property type="molecule type" value="Genomic_DNA"/>
</dbReference>
<reference evidence="2 3" key="1">
    <citation type="submission" date="2019-07" db="EMBL/GenBank/DDBJ databases">
        <title>Whole genome shotgun sequence of Skermanella aerolata NBRC 106429.</title>
        <authorList>
            <person name="Hosoyama A."/>
            <person name="Uohara A."/>
            <person name="Ohji S."/>
            <person name="Ichikawa N."/>
        </authorList>
    </citation>
    <scope>NUCLEOTIDE SEQUENCE [LARGE SCALE GENOMIC DNA]</scope>
    <source>
        <strain evidence="2 3">NBRC 106429</strain>
    </source>
</reference>
<keyword evidence="3" id="KW-1185">Reference proteome</keyword>